<feature type="binding site" evidence="8">
    <location>
        <position position="185"/>
    </location>
    <ligand>
        <name>chlorophyll b</name>
        <dbReference type="ChEBI" id="CHEBI:61721"/>
        <label>2</label>
    </ligand>
</feature>
<dbReference type="PANTHER" id="PTHR21649">
    <property type="entry name" value="CHLOROPHYLL A/B BINDING PROTEIN"/>
    <property type="match status" value="1"/>
</dbReference>
<dbReference type="GO" id="GO:0030076">
    <property type="term" value="C:light-harvesting complex"/>
    <property type="evidence" value="ECO:0007669"/>
    <property type="project" value="UniProtKB-KW"/>
</dbReference>
<dbReference type="GO" id="GO:0015979">
    <property type="term" value="P:photosynthesis"/>
    <property type="evidence" value="ECO:0007669"/>
    <property type="project" value="UniProtKB-KW"/>
</dbReference>
<dbReference type="InterPro" id="IPR001344">
    <property type="entry name" value="Chloro_AB-bd_pln"/>
</dbReference>
<keyword evidence="8" id="KW-0148">Chlorophyll</keyword>
<feature type="binding site" evidence="8">
    <location>
        <position position="109"/>
    </location>
    <ligand>
        <name>chlorophyll a</name>
        <dbReference type="ChEBI" id="CHEBI:58416"/>
        <label>1</label>
    </ligand>
</feature>
<feature type="binding site" evidence="8">
    <location>
        <position position="63"/>
    </location>
    <ligand>
        <name>chlorophyll a</name>
        <dbReference type="ChEBI" id="CHEBI:58416"/>
        <label>1</label>
    </ligand>
</feature>
<reference evidence="9 10" key="1">
    <citation type="submission" date="2024-10" db="EMBL/GenBank/DDBJ databases">
        <title>Updated reference genomes for cyclostephanoid diatoms.</title>
        <authorList>
            <person name="Roberts W.R."/>
            <person name="Alverson A.J."/>
        </authorList>
    </citation>
    <scope>NUCLEOTIDE SEQUENCE [LARGE SCALE GENOMIC DNA]</scope>
    <source>
        <strain evidence="9 10">AJA010-31</strain>
    </source>
</reference>
<evidence type="ECO:0000256" key="6">
    <source>
        <dbReference type="ARBA" id="ARBA00022640"/>
    </source>
</evidence>
<keyword evidence="7" id="KW-0437">Light-harvesting polypeptide</keyword>
<dbReference type="AlphaFoldDB" id="A0ABD3NUD4"/>
<keyword evidence="5" id="KW-0602">Photosynthesis</keyword>
<feature type="binding site" evidence="8">
    <location>
        <position position="60"/>
    </location>
    <ligand>
        <name>chlorophyll a</name>
        <dbReference type="ChEBI" id="CHEBI:58416"/>
        <label>1</label>
    </ligand>
</feature>
<dbReference type="GO" id="GO:0009507">
    <property type="term" value="C:chloroplast"/>
    <property type="evidence" value="ECO:0007669"/>
    <property type="project" value="UniProtKB-SubCell"/>
</dbReference>
<proteinExistence type="inferred from homology"/>
<dbReference type="Pfam" id="PF00504">
    <property type="entry name" value="Chloroa_b-bind"/>
    <property type="match status" value="1"/>
</dbReference>
<evidence type="ECO:0000256" key="3">
    <source>
        <dbReference type="ARBA" id="ARBA00005933"/>
    </source>
</evidence>
<dbReference type="Proteomes" id="UP001530400">
    <property type="component" value="Unassembled WGS sequence"/>
</dbReference>
<feature type="binding site" description="axial binding residue" evidence="8">
    <location>
        <position position="65"/>
    </location>
    <ligand>
        <name>chlorophyll b</name>
        <dbReference type="ChEBI" id="CHEBI:61721"/>
        <label>1</label>
    </ligand>
    <ligandPart>
        <name>Mg</name>
        <dbReference type="ChEBI" id="CHEBI:25107"/>
    </ligandPart>
</feature>
<evidence type="ECO:0000313" key="9">
    <source>
        <dbReference type="EMBL" id="KAL3779545.1"/>
    </source>
</evidence>
<dbReference type="FunFam" id="1.10.3460.10:FF:000017">
    <property type="entry name" value="Fucoxanthin chl a/c light-harvesting protein"/>
    <property type="match status" value="1"/>
</dbReference>
<name>A0ABD3NUD4_9STRA</name>
<dbReference type="SUPFAM" id="SSF103511">
    <property type="entry name" value="Chlorophyll a-b binding protein"/>
    <property type="match status" value="1"/>
</dbReference>
<comment type="function">
    <text evidence="1">The light-harvesting complex (LHC) functions as a light receptor, it captures and delivers excitation energy to photosystems with which it is closely associated. Energy is transferred from the carotenoid and chlorophyll C (or B) to chlorophyll A and the photosynthetic reaction centers where it is used to synthesize ATP and reducing power.</text>
</comment>
<evidence type="ECO:0000256" key="4">
    <source>
        <dbReference type="ARBA" id="ARBA00022528"/>
    </source>
</evidence>
<feature type="binding site" evidence="8">
    <location>
        <position position="197"/>
    </location>
    <ligand>
        <name>chlorophyll a</name>
        <dbReference type="ChEBI" id="CHEBI:58416"/>
        <label>1</label>
    </ligand>
</feature>
<keyword evidence="6" id="KW-0934">Plastid</keyword>
<keyword evidence="8" id="KW-0157">Chromophore</keyword>
<gene>
    <name evidence="9" type="ORF">ACHAWO_004934</name>
</gene>
<dbReference type="InterPro" id="IPR022796">
    <property type="entry name" value="Chloroa_b-bind"/>
</dbReference>
<protein>
    <submittedName>
        <fullName evidence="9">Uncharacterized protein</fullName>
    </submittedName>
</protein>
<organism evidence="9 10">
    <name type="scientific">Cyclotella atomus</name>
    <dbReference type="NCBI Taxonomy" id="382360"/>
    <lineage>
        <taxon>Eukaryota</taxon>
        <taxon>Sar</taxon>
        <taxon>Stramenopiles</taxon>
        <taxon>Ochrophyta</taxon>
        <taxon>Bacillariophyta</taxon>
        <taxon>Coscinodiscophyceae</taxon>
        <taxon>Thalassiosirophycidae</taxon>
        <taxon>Stephanodiscales</taxon>
        <taxon>Stephanodiscaceae</taxon>
        <taxon>Cyclotella</taxon>
    </lineage>
</organism>
<comment type="subcellular location">
    <subcellularLocation>
        <location evidence="2">Plastid</location>
        <location evidence="2">Chloroplast</location>
    </subcellularLocation>
</comment>
<sequence length="220" mass="24357">MTNPTAALATPPTSLGKYSTSIPFLRRPKVLTGRFAGDVGFDPFGFATSMEQLVYYREAEVKHSRIAMLAAAGWPLSELFDRQITQEIDADFNLNLSPVLDSTDRVPSLLNGGLDNISPIWWGFCLGLTAAIDLKGVQNARYLDANDGTEDSYLPGDYQWDPLNLYPWDKEGQERMQLAEIKHGRLSMIAVTGFAIQEYVSGLGVVDETPVFFKPLFGLN</sequence>
<evidence type="ECO:0000256" key="2">
    <source>
        <dbReference type="ARBA" id="ARBA00004229"/>
    </source>
</evidence>
<keyword evidence="10" id="KW-1185">Reference proteome</keyword>
<dbReference type="EMBL" id="JALLPJ020000929">
    <property type="protein sequence ID" value="KAL3779545.1"/>
    <property type="molecule type" value="Genomic_DNA"/>
</dbReference>
<dbReference type="Gene3D" id="1.10.3460.10">
    <property type="entry name" value="Chlorophyll a/b binding protein domain"/>
    <property type="match status" value="1"/>
</dbReference>
<evidence type="ECO:0000256" key="1">
    <source>
        <dbReference type="ARBA" id="ARBA00004022"/>
    </source>
</evidence>
<comment type="caution">
    <text evidence="9">The sequence shown here is derived from an EMBL/GenBank/DDBJ whole genome shotgun (WGS) entry which is preliminary data.</text>
</comment>
<evidence type="ECO:0000256" key="8">
    <source>
        <dbReference type="PIRSR" id="PIRSR601344-1"/>
    </source>
</evidence>
<accession>A0ABD3NUD4</accession>
<keyword evidence="4" id="KW-0150">Chloroplast</keyword>
<evidence type="ECO:0000256" key="7">
    <source>
        <dbReference type="ARBA" id="ARBA00023243"/>
    </source>
</evidence>
<feature type="binding site" evidence="8">
    <location>
        <position position="180"/>
    </location>
    <ligand>
        <name>chlorophyll a</name>
        <dbReference type="ChEBI" id="CHEBI:58416"/>
        <label>1</label>
    </ligand>
</feature>
<comment type="similarity">
    <text evidence="3">Belongs to the fucoxanthin chlorophyll protein family.</text>
</comment>
<evidence type="ECO:0000313" key="10">
    <source>
        <dbReference type="Proteomes" id="UP001530400"/>
    </source>
</evidence>
<evidence type="ECO:0000256" key="5">
    <source>
        <dbReference type="ARBA" id="ARBA00022531"/>
    </source>
</evidence>